<keyword evidence="2" id="KW-0472">Membrane</keyword>
<gene>
    <name evidence="3" type="ORF">IAA08_02405</name>
</gene>
<sequence>MNQNYTRKTSSNRNAERYTDTYRRNTYENGNAVRRAQTAPKRQPERVPARTREEEIRYRQKVHAAKRNRQNALLMNRRYVIFLAAATVICAMVCGMYIYMQASMAMNMRQISNLETQISELKTTNDASEKRLDTTMNLETIKEKAQKDLGMSYADSDQIVYYSVDNSDYMNQYGSVD</sequence>
<dbReference type="Proteomes" id="UP000824024">
    <property type="component" value="Unassembled WGS sequence"/>
</dbReference>
<accession>A0A9D2D1L6</accession>
<organism evidence="3 4">
    <name type="scientific">Candidatus Eubacterium avistercoris</name>
    <dbReference type="NCBI Taxonomy" id="2838567"/>
    <lineage>
        <taxon>Bacteria</taxon>
        <taxon>Bacillati</taxon>
        <taxon>Bacillota</taxon>
        <taxon>Clostridia</taxon>
        <taxon>Eubacteriales</taxon>
        <taxon>Eubacteriaceae</taxon>
        <taxon>Eubacterium</taxon>
    </lineage>
</organism>
<evidence type="ECO:0000313" key="4">
    <source>
        <dbReference type="Proteomes" id="UP000824024"/>
    </source>
</evidence>
<dbReference type="EMBL" id="DXCH01000062">
    <property type="protein sequence ID" value="HIZ06771.1"/>
    <property type="molecule type" value="Genomic_DNA"/>
</dbReference>
<evidence type="ECO:0000256" key="2">
    <source>
        <dbReference type="SAM" id="Phobius"/>
    </source>
</evidence>
<feature type="compositionally biased region" description="Polar residues" evidence="1">
    <location>
        <begin position="1"/>
        <end position="13"/>
    </location>
</feature>
<name>A0A9D2D1L6_9FIRM</name>
<keyword evidence="2" id="KW-1133">Transmembrane helix</keyword>
<keyword evidence="2" id="KW-0812">Transmembrane</keyword>
<evidence type="ECO:0000313" key="3">
    <source>
        <dbReference type="EMBL" id="HIZ06771.1"/>
    </source>
</evidence>
<comment type="caution">
    <text evidence="3">The sequence shown here is derived from an EMBL/GenBank/DDBJ whole genome shotgun (WGS) entry which is preliminary data.</text>
</comment>
<reference evidence="3" key="1">
    <citation type="journal article" date="2021" name="PeerJ">
        <title>Extensive microbial diversity within the chicken gut microbiome revealed by metagenomics and culture.</title>
        <authorList>
            <person name="Gilroy R."/>
            <person name="Ravi A."/>
            <person name="Getino M."/>
            <person name="Pursley I."/>
            <person name="Horton D.L."/>
            <person name="Alikhan N.F."/>
            <person name="Baker D."/>
            <person name="Gharbi K."/>
            <person name="Hall N."/>
            <person name="Watson M."/>
            <person name="Adriaenssens E.M."/>
            <person name="Foster-Nyarko E."/>
            <person name="Jarju S."/>
            <person name="Secka A."/>
            <person name="Antonio M."/>
            <person name="Oren A."/>
            <person name="Chaudhuri R.R."/>
            <person name="La Ragione R."/>
            <person name="Hildebrand F."/>
            <person name="Pallen M.J."/>
        </authorList>
    </citation>
    <scope>NUCLEOTIDE SEQUENCE</scope>
    <source>
        <strain evidence="3">CHK192-9172</strain>
    </source>
</reference>
<dbReference type="AlphaFoldDB" id="A0A9D2D1L6"/>
<feature type="compositionally biased region" description="Basic and acidic residues" evidence="1">
    <location>
        <begin position="14"/>
        <end position="26"/>
    </location>
</feature>
<proteinExistence type="predicted"/>
<reference evidence="3" key="2">
    <citation type="submission" date="2021-04" db="EMBL/GenBank/DDBJ databases">
        <authorList>
            <person name="Gilroy R."/>
        </authorList>
    </citation>
    <scope>NUCLEOTIDE SEQUENCE</scope>
    <source>
        <strain evidence="3">CHK192-9172</strain>
    </source>
</reference>
<evidence type="ECO:0008006" key="5">
    <source>
        <dbReference type="Google" id="ProtNLM"/>
    </source>
</evidence>
<feature type="transmembrane region" description="Helical" evidence="2">
    <location>
        <begin position="79"/>
        <end position="100"/>
    </location>
</feature>
<protein>
    <recommendedName>
        <fullName evidence="5">Cell division protein FtsL</fullName>
    </recommendedName>
</protein>
<feature type="compositionally biased region" description="Basic and acidic residues" evidence="1">
    <location>
        <begin position="42"/>
        <end position="53"/>
    </location>
</feature>
<evidence type="ECO:0000256" key="1">
    <source>
        <dbReference type="SAM" id="MobiDB-lite"/>
    </source>
</evidence>
<feature type="region of interest" description="Disordered" evidence="1">
    <location>
        <begin position="1"/>
        <end position="53"/>
    </location>
</feature>